<name>A0A672YYW2_9TELE</name>
<evidence type="ECO:0000313" key="9">
    <source>
        <dbReference type="Ensembl" id="ENSSORP00005009785.1"/>
    </source>
</evidence>
<reference evidence="9" key="1">
    <citation type="submission" date="2019-06" db="EMBL/GenBank/DDBJ databases">
        <authorList>
            <consortium name="Wellcome Sanger Institute Data Sharing"/>
        </authorList>
    </citation>
    <scope>NUCLEOTIDE SEQUENCE [LARGE SCALE GENOMIC DNA]</scope>
</reference>
<evidence type="ECO:0000313" key="10">
    <source>
        <dbReference type="Proteomes" id="UP000472271"/>
    </source>
</evidence>
<keyword evidence="7" id="KW-0966">Cell projection</keyword>
<keyword evidence="5" id="KW-0963">Cytoplasm</keyword>
<evidence type="ECO:0000256" key="6">
    <source>
        <dbReference type="ARBA" id="ARBA00023212"/>
    </source>
</evidence>
<evidence type="ECO:0000256" key="4">
    <source>
        <dbReference type="ARBA" id="ARBA00022174"/>
    </source>
</evidence>
<dbReference type="InParanoid" id="A0A672YYW2"/>
<evidence type="ECO:0000256" key="1">
    <source>
        <dbReference type="ARBA" id="ARBA00002404"/>
    </source>
</evidence>
<feature type="coiled-coil region" evidence="8">
    <location>
        <begin position="101"/>
        <end position="128"/>
    </location>
</feature>
<sequence>MYARYIPWTSKVAHLYIDPCVHFRSMLGRLSAQSYSFDQTFYPYNCDNIFHICSQICGMFLMCVFFIDRPVVSVDVEVVPCTKVSMEMFDPLCSSGVCPDYDELRQMLEEEEEEEEDYCAVRKEEQEEFLFRLFKHLWLGGELCQYDNTADPYISTTKKIYKDLISVQKDPETKKISVISAVLKVSAYDESGLCYPGRREDGQTFAYMIIDTFKRHVTLFYHFYGIGNFTF</sequence>
<comment type="subcellular location">
    <subcellularLocation>
        <location evidence="2">Cytoplasm</location>
        <location evidence="2">Cytoskeleton</location>
        <location evidence="2">Cilium axoneme</location>
    </subcellularLocation>
</comment>
<comment type="similarity">
    <text evidence="3">Belongs to the CFAP300 family.</text>
</comment>
<evidence type="ECO:0000256" key="8">
    <source>
        <dbReference type="SAM" id="Coils"/>
    </source>
</evidence>
<dbReference type="Ensembl" id="ENSSORT00005010111.1">
    <property type="protein sequence ID" value="ENSSORP00005009785.1"/>
    <property type="gene ID" value="ENSSORG00005005352.1"/>
</dbReference>
<evidence type="ECO:0000256" key="2">
    <source>
        <dbReference type="ARBA" id="ARBA00004430"/>
    </source>
</evidence>
<keyword evidence="6" id="KW-0206">Cytoskeleton</keyword>
<reference evidence="9" key="2">
    <citation type="submission" date="2025-08" db="UniProtKB">
        <authorList>
            <consortium name="Ensembl"/>
        </authorList>
    </citation>
    <scope>IDENTIFICATION</scope>
</reference>
<evidence type="ECO:0000256" key="7">
    <source>
        <dbReference type="ARBA" id="ARBA00023273"/>
    </source>
</evidence>
<reference evidence="9" key="3">
    <citation type="submission" date="2025-09" db="UniProtKB">
        <authorList>
            <consortium name="Ensembl"/>
        </authorList>
    </citation>
    <scope>IDENTIFICATION</scope>
</reference>
<dbReference type="FunCoup" id="A0A672YYW2">
    <property type="interactions" value="68"/>
</dbReference>
<keyword evidence="10" id="KW-1185">Reference proteome</keyword>
<dbReference type="GO" id="GO:0005930">
    <property type="term" value="C:axoneme"/>
    <property type="evidence" value="ECO:0007669"/>
    <property type="project" value="UniProtKB-SubCell"/>
</dbReference>
<dbReference type="PANTHER" id="PTHR31078:SF1">
    <property type="entry name" value="CILIA- AND FLAGELLA-ASSOCIATED PROTEIN 300"/>
    <property type="match status" value="1"/>
</dbReference>
<dbReference type="Pfam" id="PF14926">
    <property type="entry name" value="CFAP300"/>
    <property type="match status" value="1"/>
</dbReference>
<organism evidence="9 10">
    <name type="scientific">Sphaeramia orbicularis</name>
    <name type="common">orbiculate cardinalfish</name>
    <dbReference type="NCBI Taxonomy" id="375764"/>
    <lineage>
        <taxon>Eukaryota</taxon>
        <taxon>Metazoa</taxon>
        <taxon>Chordata</taxon>
        <taxon>Craniata</taxon>
        <taxon>Vertebrata</taxon>
        <taxon>Euteleostomi</taxon>
        <taxon>Actinopterygii</taxon>
        <taxon>Neopterygii</taxon>
        <taxon>Teleostei</taxon>
        <taxon>Neoteleostei</taxon>
        <taxon>Acanthomorphata</taxon>
        <taxon>Gobiaria</taxon>
        <taxon>Kurtiformes</taxon>
        <taxon>Apogonoidei</taxon>
        <taxon>Apogonidae</taxon>
        <taxon>Apogoninae</taxon>
        <taxon>Sphaeramia</taxon>
    </lineage>
</organism>
<proteinExistence type="inferred from homology"/>
<accession>A0A672YYW2</accession>
<evidence type="ECO:0000256" key="5">
    <source>
        <dbReference type="ARBA" id="ARBA00022490"/>
    </source>
</evidence>
<dbReference type="PANTHER" id="PTHR31078">
    <property type="entry name" value="CILIA- AND FLAGELLA-ASSOCIATED PROTEIN 300"/>
    <property type="match status" value="1"/>
</dbReference>
<protein>
    <recommendedName>
        <fullName evidence="4">Cilia- and flagella-associated protein 300</fullName>
    </recommendedName>
</protein>
<dbReference type="InterPro" id="IPR029416">
    <property type="entry name" value="CFAP300"/>
</dbReference>
<comment type="function">
    <text evidence="1">Cilium- and flagellum-specific protein that plays a role in axonemal structure organization and motility. May play a role in outer and inner dynein arm assembly.</text>
</comment>
<keyword evidence="8" id="KW-0175">Coiled coil</keyword>
<evidence type="ECO:0000256" key="3">
    <source>
        <dbReference type="ARBA" id="ARBA00009205"/>
    </source>
</evidence>
<dbReference type="Proteomes" id="UP000472271">
    <property type="component" value="Chromosome 11"/>
</dbReference>
<dbReference type="AlphaFoldDB" id="A0A672YYW2"/>